<accession>A0A0D0DHK6</accession>
<dbReference type="EMBL" id="KN825901">
    <property type="protein sequence ID" value="KIK80924.1"/>
    <property type="molecule type" value="Genomic_DNA"/>
</dbReference>
<name>A0A0D0DHK6_9AGAM</name>
<keyword evidence="2" id="KW-1185">Reference proteome</keyword>
<sequence>MGIGTILRKIEEALEHSYKPHGYSNKAYDLALLVYCVGGANLLHALNQCMCIPSLCSIHNNISFPHISAGCTTLRGVTLLTDEIALEQATVYFPLSNSVGGLCWKHAHLADPVFNTHGSATQIASKLSLGEVHLAKEMTFVIAHCCGEDETYPLLTVPSCKEEDHADWEKLLEKVIDTWYSNDTHKNIGPLWSFAGHKILMQHQLDESSQLYAILSNLPGINQYTRKHEVTLDFNYKHVFKSKFIFVATISPQ</sequence>
<dbReference type="AlphaFoldDB" id="A0A0D0DHK6"/>
<gene>
    <name evidence="1" type="ORF">PAXRUDRAFT_36050</name>
</gene>
<dbReference type="OrthoDB" id="3048541at2759"/>
<evidence type="ECO:0000313" key="2">
    <source>
        <dbReference type="Proteomes" id="UP000054538"/>
    </source>
</evidence>
<proteinExistence type="predicted"/>
<dbReference type="STRING" id="930991.A0A0D0DHK6"/>
<protein>
    <submittedName>
        <fullName evidence="1">Unplaced genomic scaffold scaffold_1079, whole genome shotgun sequence</fullName>
    </submittedName>
</protein>
<dbReference type="HOGENOM" id="CLU_051549_1_0_1"/>
<evidence type="ECO:0000313" key="1">
    <source>
        <dbReference type="EMBL" id="KIK80924.1"/>
    </source>
</evidence>
<dbReference type="InParanoid" id="A0A0D0DHK6"/>
<reference evidence="2" key="2">
    <citation type="submission" date="2015-01" db="EMBL/GenBank/DDBJ databases">
        <title>Evolutionary Origins and Diversification of the Mycorrhizal Mutualists.</title>
        <authorList>
            <consortium name="DOE Joint Genome Institute"/>
            <consortium name="Mycorrhizal Genomics Consortium"/>
            <person name="Kohler A."/>
            <person name="Kuo A."/>
            <person name="Nagy L.G."/>
            <person name="Floudas D."/>
            <person name="Copeland A."/>
            <person name="Barry K.W."/>
            <person name="Cichocki N."/>
            <person name="Veneault-Fourrey C."/>
            <person name="LaButti K."/>
            <person name="Lindquist E.A."/>
            <person name="Lipzen A."/>
            <person name="Lundell T."/>
            <person name="Morin E."/>
            <person name="Murat C."/>
            <person name="Riley R."/>
            <person name="Ohm R."/>
            <person name="Sun H."/>
            <person name="Tunlid A."/>
            <person name="Henrissat B."/>
            <person name="Grigoriev I.V."/>
            <person name="Hibbett D.S."/>
            <person name="Martin F."/>
        </authorList>
    </citation>
    <scope>NUCLEOTIDE SEQUENCE [LARGE SCALE GENOMIC DNA]</scope>
    <source>
        <strain evidence="2">Ve08.2h10</strain>
    </source>
</reference>
<organism evidence="1 2">
    <name type="scientific">Paxillus rubicundulus Ve08.2h10</name>
    <dbReference type="NCBI Taxonomy" id="930991"/>
    <lineage>
        <taxon>Eukaryota</taxon>
        <taxon>Fungi</taxon>
        <taxon>Dikarya</taxon>
        <taxon>Basidiomycota</taxon>
        <taxon>Agaricomycotina</taxon>
        <taxon>Agaricomycetes</taxon>
        <taxon>Agaricomycetidae</taxon>
        <taxon>Boletales</taxon>
        <taxon>Paxilineae</taxon>
        <taxon>Paxillaceae</taxon>
        <taxon>Paxillus</taxon>
    </lineage>
</organism>
<reference evidence="1 2" key="1">
    <citation type="submission" date="2014-04" db="EMBL/GenBank/DDBJ databases">
        <authorList>
            <consortium name="DOE Joint Genome Institute"/>
            <person name="Kuo A."/>
            <person name="Kohler A."/>
            <person name="Jargeat P."/>
            <person name="Nagy L.G."/>
            <person name="Floudas D."/>
            <person name="Copeland A."/>
            <person name="Barry K.W."/>
            <person name="Cichocki N."/>
            <person name="Veneault-Fourrey C."/>
            <person name="LaButti K."/>
            <person name="Lindquist E.A."/>
            <person name="Lipzen A."/>
            <person name="Lundell T."/>
            <person name="Morin E."/>
            <person name="Murat C."/>
            <person name="Sun H."/>
            <person name="Tunlid A."/>
            <person name="Henrissat B."/>
            <person name="Grigoriev I.V."/>
            <person name="Hibbett D.S."/>
            <person name="Martin F."/>
            <person name="Nordberg H.P."/>
            <person name="Cantor M.N."/>
            <person name="Hua S.X."/>
        </authorList>
    </citation>
    <scope>NUCLEOTIDE SEQUENCE [LARGE SCALE GENOMIC DNA]</scope>
    <source>
        <strain evidence="1 2">Ve08.2h10</strain>
    </source>
</reference>
<dbReference type="Proteomes" id="UP000054538">
    <property type="component" value="Unassembled WGS sequence"/>
</dbReference>